<reference evidence="2" key="2">
    <citation type="submission" date="2022-01" db="EMBL/GenBank/DDBJ databases">
        <authorList>
            <person name="Yamashiro T."/>
            <person name="Shiraishi A."/>
            <person name="Satake H."/>
            <person name="Nakayama K."/>
        </authorList>
    </citation>
    <scope>NUCLEOTIDE SEQUENCE</scope>
</reference>
<evidence type="ECO:0000256" key="1">
    <source>
        <dbReference type="SAM" id="MobiDB-lite"/>
    </source>
</evidence>
<reference evidence="2" key="1">
    <citation type="journal article" date="2022" name="Int. J. Mol. Sci.">
        <title>Draft Genome of Tanacetum Coccineum: Genomic Comparison of Closely Related Tanacetum-Family Plants.</title>
        <authorList>
            <person name="Yamashiro T."/>
            <person name="Shiraishi A."/>
            <person name="Nakayama K."/>
            <person name="Satake H."/>
        </authorList>
    </citation>
    <scope>NUCLEOTIDE SEQUENCE</scope>
</reference>
<evidence type="ECO:0000313" key="2">
    <source>
        <dbReference type="EMBL" id="GJT85321.1"/>
    </source>
</evidence>
<organism evidence="2 3">
    <name type="scientific">Tanacetum coccineum</name>
    <dbReference type="NCBI Taxonomy" id="301880"/>
    <lineage>
        <taxon>Eukaryota</taxon>
        <taxon>Viridiplantae</taxon>
        <taxon>Streptophyta</taxon>
        <taxon>Embryophyta</taxon>
        <taxon>Tracheophyta</taxon>
        <taxon>Spermatophyta</taxon>
        <taxon>Magnoliopsida</taxon>
        <taxon>eudicotyledons</taxon>
        <taxon>Gunneridae</taxon>
        <taxon>Pentapetalae</taxon>
        <taxon>asterids</taxon>
        <taxon>campanulids</taxon>
        <taxon>Asterales</taxon>
        <taxon>Asteraceae</taxon>
        <taxon>Asteroideae</taxon>
        <taxon>Anthemideae</taxon>
        <taxon>Anthemidinae</taxon>
        <taxon>Tanacetum</taxon>
    </lineage>
</organism>
<feature type="compositionally biased region" description="Basic and acidic residues" evidence="1">
    <location>
        <begin position="92"/>
        <end position="106"/>
    </location>
</feature>
<feature type="region of interest" description="Disordered" evidence="1">
    <location>
        <begin position="80"/>
        <end position="106"/>
    </location>
</feature>
<protein>
    <submittedName>
        <fullName evidence="2">Uncharacterized protein</fullName>
    </submittedName>
</protein>
<evidence type="ECO:0000313" key="3">
    <source>
        <dbReference type="Proteomes" id="UP001151760"/>
    </source>
</evidence>
<accession>A0ABQ5HBR7</accession>
<gene>
    <name evidence="2" type="ORF">Tco_1067038</name>
</gene>
<proteinExistence type="predicted"/>
<keyword evidence="3" id="KW-1185">Reference proteome</keyword>
<name>A0ABQ5HBR7_9ASTR</name>
<comment type="caution">
    <text evidence="2">The sequence shown here is derived from an EMBL/GenBank/DDBJ whole genome shotgun (WGS) entry which is preliminary data.</text>
</comment>
<dbReference type="Proteomes" id="UP001151760">
    <property type="component" value="Unassembled WGS sequence"/>
</dbReference>
<sequence length="106" mass="11812">MLGLFDVHWSLYIQVFHGDAIMGQTIILISENQRDCFTNDTFRGRSLVSSAVYYEVAPQVVFRCVVVILGVLQLALREQQRRPGQPGPEASIPDHQDASGDADSHI</sequence>
<dbReference type="EMBL" id="BQNB010019438">
    <property type="protein sequence ID" value="GJT85321.1"/>
    <property type="molecule type" value="Genomic_DNA"/>
</dbReference>